<proteinExistence type="inferred from homology"/>
<dbReference type="GO" id="GO:0006352">
    <property type="term" value="P:DNA-templated transcription initiation"/>
    <property type="evidence" value="ECO:0007669"/>
    <property type="project" value="InterPro"/>
</dbReference>
<dbReference type="Gene3D" id="1.10.1740.10">
    <property type="match status" value="1"/>
</dbReference>
<keyword evidence="7" id="KW-1185">Reference proteome</keyword>
<sequence>MSAQLKTTPNTLSWIGNNTDDLNHKQVISQLKTDPEQFWQYWLRLEKKVFNYCLYSLTKNFHDAEDLSHDTMLKAYQKLPEAKSDIKLQAWLFQLARNHYFDQLRKNQTYFKYQTVLLAEEQDNEAEIFNEVVNKSTSCFIEKTIKNMPEKYRIVALDYFFNDKCYKQISQEQAQTESQIRKLIFRTRKHITPLIVDYLVN</sequence>
<dbReference type="Pfam" id="PF04542">
    <property type="entry name" value="Sigma70_r2"/>
    <property type="match status" value="1"/>
</dbReference>
<dbReference type="AlphaFoldDB" id="A0A0N0LYU6"/>
<evidence type="ECO:0000256" key="4">
    <source>
        <dbReference type="ARBA" id="ARBA00023163"/>
    </source>
</evidence>
<comment type="caution">
    <text evidence="6">The sequence shown here is derived from an EMBL/GenBank/DDBJ whole genome shotgun (WGS) entry which is preliminary data.</text>
</comment>
<dbReference type="SUPFAM" id="SSF88946">
    <property type="entry name" value="Sigma2 domain of RNA polymerase sigma factors"/>
    <property type="match status" value="1"/>
</dbReference>
<evidence type="ECO:0000256" key="1">
    <source>
        <dbReference type="ARBA" id="ARBA00010641"/>
    </source>
</evidence>
<dbReference type="STRING" id="187330.AMS58_14385"/>
<evidence type="ECO:0000256" key="3">
    <source>
        <dbReference type="ARBA" id="ARBA00023082"/>
    </source>
</evidence>
<dbReference type="PANTHER" id="PTHR43133:SF60">
    <property type="entry name" value="RNA POLYMERASE SIGMA FACTOR SIGV"/>
    <property type="match status" value="1"/>
</dbReference>
<dbReference type="NCBIfam" id="TIGR02937">
    <property type="entry name" value="sigma70-ECF"/>
    <property type="match status" value="1"/>
</dbReference>
<evidence type="ECO:0000313" key="6">
    <source>
        <dbReference type="EMBL" id="KPH61539.1"/>
    </source>
</evidence>
<dbReference type="InterPro" id="IPR014284">
    <property type="entry name" value="RNA_pol_sigma-70_dom"/>
</dbReference>
<keyword evidence="4" id="KW-0804">Transcription</keyword>
<dbReference type="PANTHER" id="PTHR43133">
    <property type="entry name" value="RNA POLYMERASE ECF-TYPE SIGMA FACTO"/>
    <property type="match status" value="1"/>
</dbReference>
<accession>A0A0N0LYU6</accession>
<keyword evidence="3" id="KW-0731">Sigma factor</keyword>
<dbReference type="GO" id="GO:0016987">
    <property type="term" value="F:sigma factor activity"/>
    <property type="evidence" value="ECO:0007669"/>
    <property type="project" value="UniProtKB-KW"/>
</dbReference>
<dbReference type="OrthoDB" id="9797134at2"/>
<feature type="domain" description="RNA polymerase sigma-70 region 2" evidence="5">
    <location>
        <begin position="49"/>
        <end position="108"/>
    </location>
</feature>
<evidence type="ECO:0000259" key="5">
    <source>
        <dbReference type="Pfam" id="PF04542"/>
    </source>
</evidence>
<gene>
    <name evidence="6" type="ORF">ADS77_14355</name>
</gene>
<evidence type="ECO:0000313" key="7">
    <source>
        <dbReference type="Proteomes" id="UP000037848"/>
    </source>
</evidence>
<evidence type="ECO:0000256" key="2">
    <source>
        <dbReference type="ARBA" id="ARBA00023015"/>
    </source>
</evidence>
<dbReference type="Proteomes" id="UP000037848">
    <property type="component" value="Unassembled WGS sequence"/>
</dbReference>
<keyword evidence="2" id="KW-0805">Transcription regulation</keyword>
<dbReference type="RefSeq" id="WP_054455036.1">
    <property type="nucleotide sequence ID" value="NZ_LHPH01000017.1"/>
</dbReference>
<dbReference type="InterPro" id="IPR013324">
    <property type="entry name" value="RNA_pol_sigma_r3/r4-like"/>
</dbReference>
<dbReference type="SUPFAM" id="SSF88659">
    <property type="entry name" value="Sigma3 and sigma4 domains of RNA polymerase sigma factors"/>
    <property type="match status" value="1"/>
</dbReference>
<dbReference type="InterPro" id="IPR013325">
    <property type="entry name" value="RNA_pol_sigma_r2"/>
</dbReference>
<dbReference type="EMBL" id="LHPH01000017">
    <property type="protein sequence ID" value="KPH61539.1"/>
    <property type="molecule type" value="Genomic_DNA"/>
</dbReference>
<comment type="similarity">
    <text evidence="1">Belongs to the sigma-70 factor family. ECF subfamily.</text>
</comment>
<protein>
    <recommendedName>
        <fullName evidence="5">RNA polymerase sigma-70 region 2 domain-containing protein</fullName>
    </recommendedName>
</protein>
<reference evidence="6 7" key="1">
    <citation type="submission" date="2015-08" db="EMBL/GenBank/DDBJ databases">
        <title>Draft Genome Sequence of Pseudoalteromonas porphyrae UCD-SED14.</title>
        <authorList>
            <person name="Coil D.A."/>
            <person name="Jospin G."/>
            <person name="Lee R.D."/>
            <person name="Eisen J.A."/>
        </authorList>
    </citation>
    <scope>NUCLEOTIDE SEQUENCE [LARGE SCALE GENOMIC DNA]</scope>
    <source>
        <strain evidence="6 7">UCD-SED14</strain>
    </source>
</reference>
<dbReference type="InterPro" id="IPR039425">
    <property type="entry name" value="RNA_pol_sigma-70-like"/>
</dbReference>
<organism evidence="6 7">
    <name type="scientific">Pseudoalteromonas porphyrae</name>
    <dbReference type="NCBI Taxonomy" id="187330"/>
    <lineage>
        <taxon>Bacteria</taxon>
        <taxon>Pseudomonadati</taxon>
        <taxon>Pseudomonadota</taxon>
        <taxon>Gammaproteobacteria</taxon>
        <taxon>Alteromonadales</taxon>
        <taxon>Pseudoalteromonadaceae</taxon>
        <taxon>Pseudoalteromonas</taxon>
    </lineage>
</organism>
<name>A0A0N0LYU6_9GAMM</name>
<dbReference type="PATRIC" id="fig|187330.3.peg.1296"/>
<dbReference type="InterPro" id="IPR007627">
    <property type="entry name" value="RNA_pol_sigma70_r2"/>
</dbReference>